<proteinExistence type="predicted"/>
<reference evidence="2" key="1">
    <citation type="journal article" date="2014" name="Front. Microbiol.">
        <title>High frequency of phylogenetically diverse reductive dehalogenase-homologous genes in deep subseafloor sedimentary metagenomes.</title>
        <authorList>
            <person name="Kawai M."/>
            <person name="Futagami T."/>
            <person name="Toyoda A."/>
            <person name="Takaki Y."/>
            <person name="Nishi S."/>
            <person name="Hori S."/>
            <person name="Arai W."/>
            <person name="Tsubouchi T."/>
            <person name="Morono Y."/>
            <person name="Uchiyama I."/>
            <person name="Ito T."/>
            <person name="Fujiyama A."/>
            <person name="Inagaki F."/>
            <person name="Takami H."/>
        </authorList>
    </citation>
    <scope>NUCLEOTIDE SEQUENCE</scope>
    <source>
        <strain evidence="2">Expedition CK06-06</strain>
    </source>
</reference>
<sequence length="135" mass="15115">MDISYPFLVQLNQMTGESVNLAIRDVFNAVYIEHIESSHSLRMFTQVGCAVPLHCTGIGKVFLANMMEMECAEYLNVIGLPRYTENTVTNYEQLKEELAVIRREGIATDDEEMERGARCIAAPVRDLDGTLVAVV</sequence>
<dbReference type="EMBL" id="BARW01008770">
    <property type="protein sequence ID" value="GAI87229.1"/>
    <property type="molecule type" value="Genomic_DNA"/>
</dbReference>
<organism evidence="2">
    <name type="scientific">marine sediment metagenome</name>
    <dbReference type="NCBI Taxonomy" id="412755"/>
    <lineage>
        <taxon>unclassified sequences</taxon>
        <taxon>metagenomes</taxon>
        <taxon>ecological metagenomes</taxon>
    </lineage>
</organism>
<dbReference type="Pfam" id="PF01614">
    <property type="entry name" value="IclR_C"/>
    <property type="match status" value="1"/>
</dbReference>
<gene>
    <name evidence="2" type="ORF">S12H4_17864</name>
</gene>
<dbReference type="AlphaFoldDB" id="X1U4J0"/>
<dbReference type="InterPro" id="IPR050707">
    <property type="entry name" value="HTH_MetabolicPath_Reg"/>
</dbReference>
<feature type="non-terminal residue" evidence="2">
    <location>
        <position position="135"/>
    </location>
</feature>
<dbReference type="PROSITE" id="PS51078">
    <property type="entry name" value="ICLR_ED"/>
    <property type="match status" value="1"/>
</dbReference>
<evidence type="ECO:0000313" key="2">
    <source>
        <dbReference type="EMBL" id="GAI87229.1"/>
    </source>
</evidence>
<evidence type="ECO:0000259" key="1">
    <source>
        <dbReference type="PROSITE" id="PS51078"/>
    </source>
</evidence>
<dbReference type="GO" id="GO:0003700">
    <property type="term" value="F:DNA-binding transcription factor activity"/>
    <property type="evidence" value="ECO:0007669"/>
    <property type="project" value="TreeGrafter"/>
</dbReference>
<feature type="domain" description="IclR-ED" evidence="1">
    <location>
        <begin position="1"/>
        <end position="135"/>
    </location>
</feature>
<dbReference type="Gene3D" id="3.30.450.40">
    <property type="match status" value="1"/>
</dbReference>
<dbReference type="InterPro" id="IPR014757">
    <property type="entry name" value="Tscrpt_reg_IclR_C"/>
</dbReference>
<dbReference type="PANTHER" id="PTHR30136:SF35">
    <property type="entry name" value="HTH-TYPE TRANSCRIPTIONAL REGULATOR RV1719"/>
    <property type="match status" value="1"/>
</dbReference>
<protein>
    <recommendedName>
        <fullName evidence="1">IclR-ED domain-containing protein</fullName>
    </recommendedName>
</protein>
<comment type="caution">
    <text evidence="2">The sequence shown here is derived from an EMBL/GenBank/DDBJ whole genome shotgun (WGS) entry which is preliminary data.</text>
</comment>
<dbReference type="GO" id="GO:0045892">
    <property type="term" value="P:negative regulation of DNA-templated transcription"/>
    <property type="evidence" value="ECO:0007669"/>
    <property type="project" value="TreeGrafter"/>
</dbReference>
<dbReference type="InterPro" id="IPR029016">
    <property type="entry name" value="GAF-like_dom_sf"/>
</dbReference>
<name>X1U4J0_9ZZZZ</name>
<dbReference type="GO" id="GO:0003677">
    <property type="term" value="F:DNA binding"/>
    <property type="evidence" value="ECO:0007669"/>
    <property type="project" value="TreeGrafter"/>
</dbReference>
<accession>X1U4J0</accession>
<dbReference type="PANTHER" id="PTHR30136">
    <property type="entry name" value="HELIX-TURN-HELIX TRANSCRIPTIONAL REGULATOR, ICLR FAMILY"/>
    <property type="match status" value="1"/>
</dbReference>
<dbReference type="SUPFAM" id="SSF55781">
    <property type="entry name" value="GAF domain-like"/>
    <property type="match status" value="1"/>
</dbReference>